<keyword evidence="2" id="KW-1185">Reference proteome</keyword>
<dbReference type="RefSeq" id="WP_108729736.1">
    <property type="nucleotide sequence ID" value="NZ_CP025787.1"/>
</dbReference>
<dbReference type="Proteomes" id="UP000244655">
    <property type="component" value="Plasmid pl29"/>
</dbReference>
<geneLocation type="plasmid" evidence="1 2">
    <name>pl29</name>
</geneLocation>
<dbReference type="AlphaFoldDB" id="A0A2S1LYK0"/>
<keyword evidence="1" id="KW-0614">Plasmid</keyword>
<dbReference type="InterPro" id="IPR018330">
    <property type="entry name" value="RecT_fam"/>
</dbReference>
<accession>A0A2S1LYK0</accession>
<sequence>MKQVTQVTSVKPSQYENIDLDNTLRVWEAYKSQKNLTGIDARSERDIITLLMVNKLNPFTNDVHIIPFKGSYTIVISYLALMRKAYEAGYDSKDLKFKEEQIMTLGFDASGNAIEKSDWECTASLTTSAGKTYSYSVLLSEFRKNTPIWREKPIFMIRKCAVSRLFRTLPNSCMQNLPYIAEELQSDDVVDVFSNSDKPQYNKQQCQQQNNKQQCLDSRYSLYKNLLNFARLVVSQEYIEDKPFASARDIQEYMEFVENGDDVLLLDYFNENEQLKNIKYWTDLIKVYFMNSNKGLVDIQQFDNFLEKNKGFYGSSPLKLFGCLSRSDEFAYLTS</sequence>
<proteinExistence type="predicted"/>
<organism evidence="1 2">
    <name type="scientific">Candidatus Borreliella tachyglossi</name>
    <dbReference type="NCBI Taxonomy" id="1964448"/>
    <lineage>
        <taxon>Bacteria</taxon>
        <taxon>Pseudomonadati</taxon>
        <taxon>Spirochaetota</taxon>
        <taxon>Spirochaetia</taxon>
        <taxon>Spirochaetales</taxon>
        <taxon>Borreliaceae</taxon>
        <taxon>Borreliella</taxon>
    </lineage>
</organism>
<dbReference type="EMBL" id="CP025787">
    <property type="protein sequence ID" value="AWG43340.1"/>
    <property type="molecule type" value="Genomic_DNA"/>
</dbReference>
<evidence type="ECO:0000313" key="2">
    <source>
        <dbReference type="Proteomes" id="UP000244655"/>
    </source>
</evidence>
<protein>
    <submittedName>
        <fullName evidence="1">Uncharacterized protein</fullName>
    </submittedName>
</protein>
<dbReference type="GO" id="GO:0006259">
    <property type="term" value="P:DNA metabolic process"/>
    <property type="evidence" value="ECO:0007669"/>
    <property type="project" value="InterPro"/>
</dbReference>
<dbReference type="GO" id="GO:0003677">
    <property type="term" value="F:DNA binding"/>
    <property type="evidence" value="ECO:0007669"/>
    <property type="project" value="InterPro"/>
</dbReference>
<dbReference type="OrthoDB" id="351033at2"/>
<dbReference type="Pfam" id="PF03837">
    <property type="entry name" value="RecT"/>
    <property type="match status" value="1"/>
</dbReference>
<gene>
    <name evidence="1" type="ORF">CR532_04905</name>
</gene>
<reference evidence="1 2" key="1">
    <citation type="submission" date="2018-01" db="EMBL/GenBank/DDBJ databases">
        <title>Genome sequence of Borrelia tachyglossi.</title>
        <authorList>
            <person name="Gofton A.W."/>
        </authorList>
    </citation>
    <scope>NUCLEOTIDE SEQUENCE [LARGE SCALE GENOMIC DNA]</scope>
    <source>
        <strain evidence="1 2">Bc-F10-1268</strain>
        <plasmid evidence="1 2">pl29</plasmid>
    </source>
</reference>
<name>A0A2S1LYK0_9SPIR</name>
<evidence type="ECO:0000313" key="1">
    <source>
        <dbReference type="EMBL" id="AWG43340.1"/>
    </source>
</evidence>